<evidence type="ECO:0000313" key="1">
    <source>
        <dbReference type="EMBL" id="MYL54131.1"/>
    </source>
</evidence>
<evidence type="ECO:0000313" key="2">
    <source>
        <dbReference type="Proteomes" id="UP000466692"/>
    </source>
</evidence>
<gene>
    <name evidence="1" type="ORF">GLW08_12360</name>
</gene>
<sequence length="342" mass="37534">MSNDMKAVGLYKHLPISEEESLIDVTVPTPKASGHDILVRVKAVSVNPVDTKVRANGEEEDEPKILGYDAAGIVEEVGDDVSLFQVGDEVYYAGSIARPGSNSECHLVDERIVAQKPSTLTYQEAAALPLTTLTSWEALFERLNIPFNKTANQGKSILIIGAAGGVGSIATQLAHLAGLTVIGTASREETITWTKNRGADYTINHHHSFGPQLEGLEMKEVDYIFCLNSTAHHWDEMVNVIKPQGKICSIVETDENLNLSALQHKSATFVWEFMFTRSLFQTEDMIEQHTILSHVAKLIDEGDIKTTLTQTLTGLNARNLRQAHATLESGKMIGKLVVEQEE</sequence>
<name>A0ACC7VGN1_9BACI</name>
<protein>
    <submittedName>
        <fullName evidence="1">Zinc-binding alcohol dehydrogenase family protein</fullName>
    </submittedName>
</protein>
<dbReference type="EMBL" id="WMEU01000003">
    <property type="protein sequence ID" value="MYL54131.1"/>
    <property type="molecule type" value="Genomic_DNA"/>
</dbReference>
<dbReference type="Proteomes" id="UP000466692">
    <property type="component" value="Unassembled WGS sequence"/>
</dbReference>
<proteinExistence type="predicted"/>
<keyword evidence="2" id="KW-1185">Reference proteome</keyword>
<comment type="caution">
    <text evidence="1">The sequence shown here is derived from an EMBL/GenBank/DDBJ whole genome shotgun (WGS) entry which is preliminary data.</text>
</comment>
<reference evidence="1" key="1">
    <citation type="submission" date="2019-11" db="EMBL/GenBank/DDBJ databases">
        <title>Genome sequences of 17 halophilic strains isolated from different environments.</title>
        <authorList>
            <person name="Furrow R.E."/>
        </authorList>
    </citation>
    <scope>NUCLEOTIDE SEQUENCE</scope>
    <source>
        <strain evidence="1">22510_22_Filter</strain>
    </source>
</reference>
<organism evidence="1 2">
    <name type="scientific">Pontibacillus yanchengensis</name>
    <dbReference type="NCBI Taxonomy" id="462910"/>
    <lineage>
        <taxon>Bacteria</taxon>
        <taxon>Bacillati</taxon>
        <taxon>Bacillota</taxon>
        <taxon>Bacilli</taxon>
        <taxon>Bacillales</taxon>
        <taxon>Bacillaceae</taxon>
        <taxon>Pontibacillus</taxon>
    </lineage>
</organism>
<accession>A0ACC7VGN1</accession>